<dbReference type="PANTHER" id="PTHR42988:SF2">
    <property type="entry name" value="CYCLIC NUCLEOTIDE PHOSPHODIESTERASE CBUA0032-RELATED"/>
    <property type="match status" value="1"/>
</dbReference>
<dbReference type="Pfam" id="PF00149">
    <property type="entry name" value="Metallophos"/>
    <property type="match status" value="1"/>
</dbReference>
<keyword evidence="3" id="KW-0408">Iron</keyword>
<dbReference type="GO" id="GO:0016787">
    <property type="term" value="F:hydrolase activity"/>
    <property type="evidence" value="ECO:0007669"/>
    <property type="project" value="UniProtKB-KW"/>
</dbReference>
<dbReference type="EMBL" id="FOSN01000007">
    <property type="protein sequence ID" value="SFK40002.1"/>
    <property type="molecule type" value="Genomic_DNA"/>
</dbReference>
<comment type="similarity">
    <text evidence="4">Belongs to the cyclic nucleotide phosphodiesterase class-III family.</text>
</comment>
<dbReference type="GO" id="GO:0046872">
    <property type="term" value="F:metal ion binding"/>
    <property type="evidence" value="ECO:0007669"/>
    <property type="project" value="UniProtKB-KW"/>
</dbReference>
<dbReference type="AlphaFoldDB" id="A0A1I3Z7G5"/>
<keyword evidence="1" id="KW-0479">Metal-binding</keyword>
<evidence type="ECO:0000313" key="7">
    <source>
        <dbReference type="Proteomes" id="UP000198755"/>
    </source>
</evidence>
<name>A0A1I3Z7G5_9HYPH</name>
<feature type="domain" description="Calcineurin-like phosphoesterase" evidence="5">
    <location>
        <begin position="6"/>
        <end position="244"/>
    </location>
</feature>
<evidence type="ECO:0000313" key="6">
    <source>
        <dbReference type="EMBL" id="SFK40002.1"/>
    </source>
</evidence>
<evidence type="ECO:0000256" key="2">
    <source>
        <dbReference type="ARBA" id="ARBA00022801"/>
    </source>
</evidence>
<gene>
    <name evidence="6" type="ORF">SAMN05444581_107128</name>
</gene>
<dbReference type="SUPFAM" id="SSF56300">
    <property type="entry name" value="Metallo-dependent phosphatases"/>
    <property type="match status" value="1"/>
</dbReference>
<dbReference type="Gene3D" id="3.60.21.10">
    <property type="match status" value="1"/>
</dbReference>
<dbReference type="PANTHER" id="PTHR42988">
    <property type="entry name" value="PHOSPHOHYDROLASE"/>
    <property type="match status" value="1"/>
</dbReference>
<dbReference type="InterPro" id="IPR004843">
    <property type="entry name" value="Calcineurin-like_PHP"/>
</dbReference>
<dbReference type="RefSeq" id="WP_175492556.1">
    <property type="nucleotide sequence ID" value="NZ_FOSN01000007.1"/>
</dbReference>
<organism evidence="6 7">
    <name type="scientific">Methylocapsa palsarum</name>
    <dbReference type="NCBI Taxonomy" id="1612308"/>
    <lineage>
        <taxon>Bacteria</taxon>
        <taxon>Pseudomonadati</taxon>
        <taxon>Pseudomonadota</taxon>
        <taxon>Alphaproteobacteria</taxon>
        <taxon>Hyphomicrobiales</taxon>
        <taxon>Beijerinckiaceae</taxon>
        <taxon>Methylocapsa</taxon>
    </lineage>
</organism>
<keyword evidence="7" id="KW-1185">Reference proteome</keyword>
<protein>
    <submittedName>
        <fullName evidence="6">3',5'-cyclic AMP phosphodiesterase CpdA</fullName>
    </submittedName>
</protein>
<evidence type="ECO:0000256" key="1">
    <source>
        <dbReference type="ARBA" id="ARBA00022723"/>
    </source>
</evidence>
<accession>A0A1I3Z7G5</accession>
<evidence type="ECO:0000256" key="3">
    <source>
        <dbReference type="ARBA" id="ARBA00023004"/>
    </source>
</evidence>
<dbReference type="Proteomes" id="UP000198755">
    <property type="component" value="Unassembled WGS sequence"/>
</dbReference>
<dbReference type="STRING" id="1612308.SAMN05444581_107128"/>
<evidence type="ECO:0000256" key="4">
    <source>
        <dbReference type="ARBA" id="ARBA00025742"/>
    </source>
</evidence>
<dbReference type="InterPro" id="IPR050884">
    <property type="entry name" value="CNP_phosphodiesterase-III"/>
</dbReference>
<proteinExistence type="inferred from homology"/>
<evidence type="ECO:0000259" key="5">
    <source>
        <dbReference type="Pfam" id="PF00149"/>
    </source>
</evidence>
<keyword evidence="2" id="KW-0378">Hydrolase</keyword>
<sequence length="314" mass="33791">MSFILAHLTDPHIGPLPKPRRRDLIGKRVTGYLNWTSGRRLVHDMDALRQVVADVKAHHPHHIAVTGDISNIGLPAEFQLAGSWLETLGPCENVSFVPGNHDAYVRGSMRHLARAFAPWTRGEPARLDLEGEAAKPGLKADDGQPVEGYPYMKVRGNVALIGLSSGVPTPFFIASGLLGRPQIEACEALLIDARQRGLVRIVMIHHPPQSAAAGAARGLRDARAFEALIRRAGAELIIHGHSHRRSVAHMRGPDGLVPVVSAPSASAIRGAPRHRAGYLLYEVTGNASNFKIEARARGLLPGSSTIGDLGPIRL</sequence>
<reference evidence="6 7" key="1">
    <citation type="submission" date="2016-10" db="EMBL/GenBank/DDBJ databases">
        <authorList>
            <person name="de Groot N.N."/>
        </authorList>
    </citation>
    <scope>NUCLEOTIDE SEQUENCE [LARGE SCALE GENOMIC DNA]</scope>
    <source>
        <strain evidence="6 7">NE2</strain>
    </source>
</reference>
<dbReference type="InterPro" id="IPR029052">
    <property type="entry name" value="Metallo-depent_PP-like"/>
</dbReference>